<dbReference type="PROSITE" id="PS51873">
    <property type="entry name" value="TRIAD"/>
    <property type="match status" value="1"/>
</dbReference>
<evidence type="ECO:0000256" key="3">
    <source>
        <dbReference type="ARBA" id="ARBA00022679"/>
    </source>
</evidence>
<dbReference type="Proteomes" id="UP000198406">
    <property type="component" value="Unassembled WGS sequence"/>
</dbReference>
<organism evidence="10 11">
    <name type="scientific">Fistulifera solaris</name>
    <name type="common">Oleaginous diatom</name>
    <dbReference type="NCBI Taxonomy" id="1519565"/>
    <lineage>
        <taxon>Eukaryota</taxon>
        <taxon>Sar</taxon>
        <taxon>Stramenopiles</taxon>
        <taxon>Ochrophyta</taxon>
        <taxon>Bacillariophyta</taxon>
        <taxon>Bacillariophyceae</taxon>
        <taxon>Bacillariophycidae</taxon>
        <taxon>Naviculales</taxon>
        <taxon>Naviculaceae</taxon>
        <taxon>Fistulifera</taxon>
    </lineage>
</organism>
<dbReference type="AlphaFoldDB" id="A0A1Z5JQC5"/>
<dbReference type="GO" id="GO:0008270">
    <property type="term" value="F:zinc ion binding"/>
    <property type="evidence" value="ECO:0007669"/>
    <property type="project" value="UniProtKB-KW"/>
</dbReference>
<accession>A0A1Z5JQC5</accession>
<dbReference type="Gene3D" id="1.20.120.1750">
    <property type="match status" value="1"/>
</dbReference>
<dbReference type="EC" id="2.3.2.31" evidence="2"/>
<dbReference type="InterPro" id="IPR002867">
    <property type="entry name" value="IBR_dom"/>
</dbReference>
<dbReference type="SUPFAM" id="SSF57850">
    <property type="entry name" value="RING/U-box"/>
    <property type="match status" value="1"/>
</dbReference>
<evidence type="ECO:0000256" key="8">
    <source>
        <dbReference type="ARBA" id="ARBA00022833"/>
    </source>
</evidence>
<dbReference type="InterPro" id="IPR044066">
    <property type="entry name" value="TRIAD_supradom"/>
</dbReference>
<dbReference type="OrthoDB" id="202881at2759"/>
<reference evidence="10 11" key="1">
    <citation type="journal article" date="2015" name="Plant Cell">
        <title>Oil accumulation by the oleaginous diatom Fistulifera solaris as revealed by the genome and transcriptome.</title>
        <authorList>
            <person name="Tanaka T."/>
            <person name="Maeda Y."/>
            <person name="Veluchamy A."/>
            <person name="Tanaka M."/>
            <person name="Abida H."/>
            <person name="Marechal E."/>
            <person name="Bowler C."/>
            <person name="Muto M."/>
            <person name="Sunaga Y."/>
            <person name="Tanaka M."/>
            <person name="Yoshino T."/>
            <person name="Taniguchi T."/>
            <person name="Fukuda Y."/>
            <person name="Nemoto M."/>
            <person name="Matsumoto M."/>
            <person name="Wong P.S."/>
            <person name="Aburatani S."/>
            <person name="Fujibuchi W."/>
        </authorList>
    </citation>
    <scope>NUCLEOTIDE SEQUENCE [LARGE SCALE GENOMIC DNA]</scope>
    <source>
        <strain evidence="10 11">JPCC DA0580</strain>
    </source>
</reference>
<evidence type="ECO:0000256" key="1">
    <source>
        <dbReference type="ARBA" id="ARBA00001798"/>
    </source>
</evidence>
<evidence type="ECO:0000256" key="4">
    <source>
        <dbReference type="ARBA" id="ARBA00022723"/>
    </source>
</evidence>
<comment type="catalytic activity">
    <reaction evidence="1">
        <text>[E2 ubiquitin-conjugating enzyme]-S-ubiquitinyl-L-cysteine + [acceptor protein]-L-lysine = [E2 ubiquitin-conjugating enzyme]-L-cysteine + [acceptor protein]-N(6)-ubiquitinyl-L-lysine.</text>
        <dbReference type="EC" id="2.3.2.31"/>
    </reaction>
</comment>
<gene>
    <name evidence="10" type="ORF">FisN_22Hu181</name>
</gene>
<dbReference type="Pfam" id="PF26200">
    <property type="entry name" value="Rcat_RNF216"/>
    <property type="match status" value="1"/>
</dbReference>
<evidence type="ECO:0000256" key="5">
    <source>
        <dbReference type="ARBA" id="ARBA00022737"/>
    </source>
</evidence>
<keyword evidence="6" id="KW-0863">Zinc-finger</keyword>
<keyword evidence="4" id="KW-0479">Metal-binding</keyword>
<dbReference type="PANTHER" id="PTHR11685">
    <property type="entry name" value="RBR FAMILY RING FINGER AND IBR DOMAIN-CONTAINING"/>
    <property type="match status" value="1"/>
</dbReference>
<feature type="domain" description="RING-type" evidence="9">
    <location>
        <begin position="3"/>
        <end position="321"/>
    </location>
</feature>
<sequence>MPKFGECLICAEEFALLRPTSCCKKATCQPCLFQHIQSILEEARTGGRRRMVCPFGCGKELTDYDIRLCFHRQHYSAIWDFVGSFLYIILFGWYVPKVASVTCRHHYYWLYCLHSRGECRDLEAYEKWSVLTAYADMNKKQDAVIVHCPATDCDYSWIVADPGFREKKRKHEDKSRFLWYTPMKPEFVPTNWVEPDLMNIEVTGWIAQDIDDPRNDARRMVCGKCTHVFCGLCRNPWTYENHRHNGCSCRSYARKLPRGWDHQDMASWTSTRACPGCQLRTTRISGCNHMTCPCGYEWCYVCRGSWNSLHYSCVDGQTNCVIL</sequence>
<evidence type="ECO:0000256" key="6">
    <source>
        <dbReference type="ARBA" id="ARBA00022771"/>
    </source>
</evidence>
<keyword evidence="11" id="KW-1185">Reference proteome</keyword>
<evidence type="ECO:0000313" key="10">
    <source>
        <dbReference type="EMBL" id="GAX15968.1"/>
    </source>
</evidence>
<dbReference type="InterPro" id="IPR031127">
    <property type="entry name" value="E3_UB_ligase_RBR"/>
</dbReference>
<dbReference type="SMART" id="SM00647">
    <property type="entry name" value="IBR"/>
    <property type="match status" value="2"/>
</dbReference>
<name>A0A1Z5JQC5_FISSO</name>
<keyword evidence="7" id="KW-0833">Ubl conjugation pathway</keyword>
<comment type="caution">
    <text evidence="10">The sequence shown here is derived from an EMBL/GenBank/DDBJ whole genome shotgun (WGS) entry which is preliminary data.</text>
</comment>
<keyword evidence="3" id="KW-0808">Transferase</keyword>
<dbReference type="EMBL" id="BDSP01000100">
    <property type="protein sequence ID" value="GAX15968.1"/>
    <property type="molecule type" value="Genomic_DNA"/>
</dbReference>
<dbReference type="CDD" id="cd20336">
    <property type="entry name" value="Rcat_RBR"/>
    <property type="match status" value="1"/>
</dbReference>
<evidence type="ECO:0000256" key="7">
    <source>
        <dbReference type="ARBA" id="ARBA00022786"/>
    </source>
</evidence>
<protein>
    <recommendedName>
        <fullName evidence="2">RBR-type E3 ubiquitin transferase</fullName>
        <ecNumber evidence="2">2.3.2.31</ecNumber>
    </recommendedName>
</protein>
<keyword evidence="5" id="KW-0677">Repeat</keyword>
<dbReference type="GO" id="GO:0016567">
    <property type="term" value="P:protein ubiquitination"/>
    <property type="evidence" value="ECO:0007669"/>
    <property type="project" value="InterPro"/>
</dbReference>
<evidence type="ECO:0000259" key="9">
    <source>
        <dbReference type="PROSITE" id="PS51873"/>
    </source>
</evidence>
<dbReference type="InParanoid" id="A0A1Z5JQC5"/>
<dbReference type="GO" id="GO:0061630">
    <property type="term" value="F:ubiquitin protein ligase activity"/>
    <property type="evidence" value="ECO:0007669"/>
    <property type="project" value="UniProtKB-EC"/>
</dbReference>
<proteinExistence type="predicted"/>
<evidence type="ECO:0000256" key="2">
    <source>
        <dbReference type="ARBA" id="ARBA00012251"/>
    </source>
</evidence>
<keyword evidence="8" id="KW-0862">Zinc</keyword>
<evidence type="ECO:0000313" key="11">
    <source>
        <dbReference type="Proteomes" id="UP000198406"/>
    </source>
</evidence>